<dbReference type="InterPro" id="IPR029055">
    <property type="entry name" value="Ntn_hydrolases_N"/>
</dbReference>
<dbReference type="VEuPathDB" id="FungiDB:PPTG_14216"/>
<sequence>MQAQTVAMDFQKVFRVTDKTFLGLAGLATDVQSVSQLLKFKINMCKMNEERDIKPMTLSALLSNMMYEKRLEPVMDTKPFLFSMDCLGCEMMTKDFVVAGTMDGGCQLYCCAPHKGCSKHLLSQRCL</sequence>
<dbReference type="Proteomes" id="UP000053236">
    <property type="component" value="Unassembled WGS sequence"/>
</dbReference>
<organism evidence="1">
    <name type="scientific">Phytophthora nicotianae</name>
    <name type="common">Potato buckeye rot agent</name>
    <name type="synonym">Phytophthora parasitica</name>
    <dbReference type="NCBI Taxonomy" id="4792"/>
    <lineage>
        <taxon>Eukaryota</taxon>
        <taxon>Sar</taxon>
        <taxon>Stramenopiles</taxon>
        <taxon>Oomycota</taxon>
        <taxon>Peronosporomycetes</taxon>
        <taxon>Peronosporales</taxon>
        <taxon>Peronosporaceae</taxon>
        <taxon>Phytophthora</taxon>
    </lineage>
</organism>
<dbReference type="Gene3D" id="3.60.20.10">
    <property type="entry name" value="Glutamine Phosphoribosylpyrophosphate, subunit 1, domain 1"/>
    <property type="match status" value="1"/>
</dbReference>
<gene>
    <name evidence="1" type="ORF">L915_03536</name>
</gene>
<dbReference type="PANTHER" id="PTHR32194:SF10">
    <property type="entry name" value="PROTEASOME SUBUNIT BETA TYPE-3"/>
    <property type="match status" value="1"/>
</dbReference>
<reference evidence="1" key="1">
    <citation type="submission" date="2013-11" db="EMBL/GenBank/DDBJ databases">
        <title>The Genome Sequence of Phytophthora parasitica CJ02B3.</title>
        <authorList>
            <consortium name="The Broad Institute Genomics Platform"/>
            <person name="Russ C."/>
            <person name="Tyler B."/>
            <person name="Panabieres F."/>
            <person name="Shan W."/>
            <person name="Tripathy S."/>
            <person name="Grunwald N."/>
            <person name="Machado M."/>
            <person name="Johnson C.S."/>
            <person name="Arredondo F."/>
            <person name="Hong C."/>
            <person name="Coffey M."/>
            <person name="Young S.K."/>
            <person name="Zeng Q."/>
            <person name="Gargeya S."/>
            <person name="Fitzgerald M."/>
            <person name="Abouelleil A."/>
            <person name="Alvarado L."/>
            <person name="Chapman S.B."/>
            <person name="Gainer-Dewar J."/>
            <person name="Goldberg J."/>
            <person name="Griggs A."/>
            <person name="Gujja S."/>
            <person name="Hansen M."/>
            <person name="Howarth C."/>
            <person name="Imamovic A."/>
            <person name="Ireland A."/>
            <person name="Larimer J."/>
            <person name="McCowan C."/>
            <person name="Murphy C."/>
            <person name="Pearson M."/>
            <person name="Poon T.W."/>
            <person name="Priest M."/>
            <person name="Roberts A."/>
            <person name="Saif S."/>
            <person name="Shea T."/>
            <person name="Sykes S."/>
            <person name="Wortman J."/>
            <person name="Nusbaum C."/>
            <person name="Birren B."/>
        </authorList>
    </citation>
    <scope>NUCLEOTIDE SEQUENCE [LARGE SCALE GENOMIC DNA]</scope>
    <source>
        <strain evidence="1">CJ02B3</strain>
    </source>
</reference>
<evidence type="ECO:0000313" key="1">
    <source>
        <dbReference type="EMBL" id="ETK93236.1"/>
    </source>
</evidence>
<dbReference type="Pfam" id="PF00227">
    <property type="entry name" value="Proteasome"/>
    <property type="match status" value="1"/>
</dbReference>
<proteinExistence type="predicted"/>
<dbReference type="GO" id="GO:0005839">
    <property type="term" value="C:proteasome core complex"/>
    <property type="evidence" value="ECO:0007669"/>
    <property type="project" value="InterPro"/>
</dbReference>
<dbReference type="SUPFAM" id="SSF56235">
    <property type="entry name" value="N-terminal nucleophile aminohydrolases (Ntn hydrolases)"/>
    <property type="match status" value="1"/>
</dbReference>
<dbReference type="AlphaFoldDB" id="W2HFG8"/>
<dbReference type="GO" id="GO:0051603">
    <property type="term" value="P:proteolysis involved in protein catabolic process"/>
    <property type="evidence" value="ECO:0007669"/>
    <property type="project" value="InterPro"/>
</dbReference>
<dbReference type="PANTHER" id="PTHR32194">
    <property type="entry name" value="METALLOPROTEASE TLDD"/>
    <property type="match status" value="1"/>
</dbReference>
<evidence type="ECO:0008006" key="2">
    <source>
        <dbReference type="Google" id="ProtNLM"/>
    </source>
</evidence>
<dbReference type="EMBL" id="KI684963">
    <property type="protein sequence ID" value="ETK93236.1"/>
    <property type="molecule type" value="Genomic_DNA"/>
</dbReference>
<dbReference type="InterPro" id="IPR001353">
    <property type="entry name" value="Proteasome_sua/b"/>
</dbReference>
<protein>
    <recommendedName>
        <fullName evidence="2">Proteasome subunit beta type-3</fullName>
    </recommendedName>
</protein>
<name>W2HFG8_PHYNI</name>
<dbReference type="GO" id="GO:0005737">
    <property type="term" value="C:cytoplasm"/>
    <property type="evidence" value="ECO:0007669"/>
    <property type="project" value="TreeGrafter"/>
</dbReference>
<feature type="non-terminal residue" evidence="1">
    <location>
        <position position="127"/>
    </location>
</feature>
<dbReference type="InterPro" id="IPR023333">
    <property type="entry name" value="Proteasome_suB-type"/>
</dbReference>
<accession>W2HFG8</accession>